<accession>A0ABP9HYX9</accession>
<keyword evidence="2" id="KW-1185">Reference proteome</keyword>
<reference evidence="2" key="1">
    <citation type="journal article" date="2019" name="Int. J. Syst. Evol. Microbiol.">
        <title>The Global Catalogue of Microorganisms (GCM) 10K type strain sequencing project: providing services to taxonomists for standard genome sequencing and annotation.</title>
        <authorList>
            <consortium name="The Broad Institute Genomics Platform"/>
            <consortium name="The Broad Institute Genome Sequencing Center for Infectious Disease"/>
            <person name="Wu L."/>
            <person name="Ma J."/>
        </authorList>
    </citation>
    <scope>NUCLEOTIDE SEQUENCE [LARGE SCALE GENOMIC DNA]</scope>
    <source>
        <strain evidence="2">JCM 17657</strain>
    </source>
</reference>
<evidence type="ECO:0000313" key="2">
    <source>
        <dbReference type="Proteomes" id="UP001500610"/>
    </source>
</evidence>
<comment type="caution">
    <text evidence="1">The sequence shown here is derived from an EMBL/GenBank/DDBJ whole genome shotgun (WGS) entry which is preliminary data.</text>
</comment>
<protein>
    <submittedName>
        <fullName evidence="1">Uncharacterized protein</fullName>
    </submittedName>
</protein>
<organism evidence="1 2">
    <name type="scientific">Streptomyces hyderabadensis</name>
    <dbReference type="NCBI Taxonomy" id="598549"/>
    <lineage>
        <taxon>Bacteria</taxon>
        <taxon>Bacillati</taxon>
        <taxon>Actinomycetota</taxon>
        <taxon>Actinomycetes</taxon>
        <taxon>Kitasatosporales</taxon>
        <taxon>Streptomycetaceae</taxon>
        <taxon>Streptomyces</taxon>
    </lineage>
</organism>
<evidence type="ECO:0000313" key="1">
    <source>
        <dbReference type="EMBL" id="GAA4982096.1"/>
    </source>
</evidence>
<proteinExistence type="predicted"/>
<sequence length="76" mass="7831">MAGLEVLAVAGVARVRGSFGRLWVGGGLCRGDGVLAHGWFHSLVRPGGMCPGRPYSDKARTTLAAQTKAAPSHDTA</sequence>
<name>A0ABP9HYX9_9ACTN</name>
<dbReference type="EMBL" id="BAABIV010000007">
    <property type="protein sequence ID" value="GAA4982096.1"/>
    <property type="molecule type" value="Genomic_DNA"/>
</dbReference>
<gene>
    <name evidence="1" type="ORF">GCM10023257_20710</name>
</gene>
<dbReference type="Proteomes" id="UP001500610">
    <property type="component" value="Unassembled WGS sequence"/>
</dbReference>